<dbReference type="InterPro" id="IPR045355">
    <property type="entry name" value="PolyA_pol_cat_su"/>
</dbReference>
<reference evidence="10" key="1">
    <citation type="journal article" date="2020" name="Nature">
        <title>Giant virus diversity and host interactions through global metagenomics.</title>
        <authorList>
            <person name="Schulz F."/>
            <person name="Roux S."/>
            <person name="Paez-Espino D."/>
            <person name="Jungbluth S."/>
            <person name="Walsh D.A."/>
            <person name="Denef V.J."/>
            <person name="McMahon K.D."/>
            <person name="Konstantinidis K.T."/>
            <person name="Eloe-Fadrosh E.A."/>
            <person name="Kyrpides N.C."/>
            <person name="Woyke T."/>
        </authorList>
    </citation>
    <scope>NUCLEOTIDE SEQUENCE</scope>
    <source>
        <strain evidence="10">GVMAG-S-1004661-13</strain>
    </source>
</reference>
<comment type="subcellular location">
    <subcellularLocation>
        <location evidence="1">Virion</location>
    </subcellularLocation>
</comment>
<dbReference type="GO" id="GO:0044423">
    <property type="term" value="C:virion component"/>
    <property type="evidence" value="ECO:0007669"/>
    <property type="project" value="UniProtKB-KW"/>
</dbReference>
<proteinExistence type="predicted"/>
<evidence type="ECO:0000313" key="10">
    <source>
        <dbReference type="EMBL" id="QHS77376.1"/>
    </source>
</evidence>
<dbReference type="InterPro" id="IPR049463">
    <property type="entry name" value="APMV_polyA_pol_cat_2nd"/>
</dbReference>
<dbReference type="EMBL" id="MN740546">
    <property type="protein sequence ID" value="QHS77376.1"/>
    <property type="molecule type" value="Genomic_DNA"/>
</dbReference>
<dbReference type="Pfam" id="PF21649">
    <property type="entry name" value="APMV_polyA_pol_cat_2nd"/>
    <property type="match status" value="1"/>
</dbReference>
<keyword evidence="7" id="KW-0804">Transcription</keyword>
<keyword evidence="3" id="KW-0808">Transferase</keyword>
<evidence type="ECO:0000256" key="3">
    <source>
        <dbReference type="ARBA" id="ARBA00022679"/>
    </source>
</evidence>
<keyword evidence="2" id="KW-0507">mRNA processing</keyword>
<dbReference type="AlphaFoldDB" id="A0A6C0ACC7"/>
<evidence type="ECO:0000259" key="9">
    <source>
        <dbReference type="Pfam" id="PF21649"/>
    </source>
</evidence>
<feature type="domain" description="Putative poly(A) polymerase catalytic subunit C-terminal mimivirus" evidence="9">
    <location>
        <begin position="188"/>
        <end position="455"/>
    </location>
</feature>
<accession>A0A6C0ACC7</accession>
<evidence type="ECO:0000256" key="7">
    <source>
        <dbReference type="ARBA" id="ARBA00023163"/>
    </source>
</evidence>
<evidence type="ECO:0000256" key="6">
    <source>
        <dbReference type="ARBA" id="ARBA00022844"/>
    </source>
</evidence>
<name>A0A6C0ACC7_9ZZZZ</name>
<dbReference type="GO" id="GO:0006397">
    <property type="term" value="P:mRNA processing"/>
    <property type="evidence" value="ECO:0007669"/>
    <property type="project" value="UniProtKB-KW"/>
</dbReference>
<keyword evidence="6" id="KW-0946">Virion</keyword>
<sequence length="464" mass="55159">MQVYNDKDLIAFNESVQDILEKVNIINIENTEPLKPERDRAMRIINNFIKENNRKVYGGYALNLLLKDKNPADAIYNDFEFADIDFYSPEPIQDLIKITNLLHDAGFKEPRGKEAQHKDTYSVFANDFLYCDITYVPKNVYNRMPFVELEGFKVIHPHFMMIDFFRMFTDPLVSYWRLEKTMPRFYKLQKHYPLLKIKNNIDMKPLSQKLYDDILNIIKNREDLIVVGGFAYNQFLKKSENNNIRPLNNPPFELILVDYEKQGEQIKEQLKKLDQNLKFVEHYPYFQFTPHSCNVYDNQNNLILRMQGTNKKCYPYSKINLNKNDYVIIGSFDLTLLYCMIYAIIHRTNKENKEMNNYQKMISDLIDMRDNFFNKNSNKTLVSNTIFKSFQVDCIGNSVHPRVEYFEMIKEKKMKKQGPYIFKYEPFVSRKEPESQYIFNNTSGNPINNIKNLKLVNPIDQSNL</sequence>
<evidence type="ECO:0000259" key="8">
    <source>
        <dbReference type="Pfam" id="PF19244"/>
    </source>
</evidence>
<evidence type="ECO:0000256" key="5">
    <source>
        <dbReference type="ARBA" id="ARBA00022840"/>
    </source>
</evidence>
<evidence type="ECO:0000256" key="1">
    <source>
        <dbReference type="ARBA" id="ARBA00004328"/>
    </source>
</evidence>
<evidence type="ECO:0000256" key="4">
    <source>
        <dbReference type="ARBA" id="ARBA00022741"/>
    </source>
</evidence>
<keyword evidence="5" id="KW-0067">ATP-binding</keyword>
<dbReference type="GO" id="GO:0016740">
    <property type="term" value="F:transferase activity"/>
    <property type="evidence" value="ECO:0007669"/>
    <property type="project" value="UniProtKB-KW"/>
</dbReference>
<protein>
    <submittedName>
        <fullName evidence="10">Uncharacterized protein</fullName>
    </submittedName>
</protein>
<dbReference type="GO" id="GO:0005524">
    <property type="term" value="F:ATP binding"/>
    <property type="evidence" value="ECO:0007669"/>
    <property type="project" value="UniProtKB-KW"/>
</dbReference>
<keyword evidence="4" id="KW-0547">Nucleotide-binding</keyword>
<feature type="domain" description="Poly(A) polymerase catalytic subunit" evidence="8">
    <location>
        <begin position="44"/>
        <end position="173"/>
    </location>
</feature>
<dbReference type="CDD" id="cd20920">
    <property type="entry name" value="polyA_pol_Mimi"/>
    <property type="match status" value="1"/>
</dbReference>
<organism evidence="10">
    <name type="scientific">viral metagenome</name>
    <dbReference type="NCBI Taxonomy" id="1070528"/>
    <lineage>
        <taxon>unclassified sequences</taxon>
        <taxon>metagenomes</taxon>
        <taxon>organismal metagenomes</taxon>
    </lineage>
</organism>
<dbReference type="Pfam" id="PF19244">
    <property type="entry name" value="Poly_A_pol_cat"/>
    <property type="match status" value="1"/>
</dbReference>
<evidence type="ECO:0000256" key="2">
    <source>
        <dbReference type="ARBA" id="ARBA00022664"/>
    </source>
</evidence>